<dbReference type="EMBL" id="ATLV01026996">
    <property type="status" value="NOT_ANNOTATED_CDS"/>
    <property type="molecule type" value="Genomic_DNA"/>
</dbReference>
<evidence type="ECO:0000313" key="3">
    <source>
        <dbReference type="EnsemblMetazoa" id="ASIC022116-PA"/>
    </source>
</evidence>
<proteinExistence type="predicted"/>
<keyword evidence="4" id="KW-1185">Reference proteome</keyword>
<reference evidence="3" key="2">
    <citation type="submission" date="2020-05" db="UniProtKB">
        <authorList>
            <consortium name="EnsemblMetazoa"/>
        </authorList>
    </citation>
    <scope>IDENTIFICATION</scope>
</reference>
<evidence type="ECO:0000313" key="2">
    <source>
        <dbReference type="EMBL" id="KFB53737.1"/>
    </source>
</evidence>
<sequence>MIESFASAQRSRGPGLETGLGQRIGLARTVRLGPFQTMLGCGPVLNGRNNLNEHTTRTTRRLPNLANRSFEQPKPAGPRVFALNSAAPRNPISLFAPGRKRKSERDGASGRERRACSSRKCPRTVRCSVSVGANVRNTTQHRSRSGEPTTKCCADISNINFSLFCGSLKGFCSAPWKASHAQHACKRWMGGEDSSDAAANDDEDDADDCPIGHHRVPTLTVAR</sequence>
<reference evidence="2 4" key="1">
    <citation type="journal article" date="2014" name="BMC Genomics">
        <title>Genome sequence of Anopheles sinensis provides insight into genetics basis of mosquito competence for malaria parasites.</title>
        <authorList>
            <person name="Zhou D."/>
            <person name="Zhang D."/>
            <person name="Ding G."/>
            <person name="Shi L."/>
            <person name="Hou Q."/>
            <person name="Ye Y."/>
            <person name="Xu Y."/>
            <person name="Zhou H."/>
            <person name="Xiong C."/>
            <person name="Li S."/>
            <person name="Yu J."/>
            <person name="Hong S."/>
            <person name="Yu X."/>
            <person name="Zou P."/>
            <person name="Chen C."/>
            <person name="Chang X."/>
            <person name="Wang W."/>
            <person name="Lv Y."/>
            <person name="Sun Y."/>
            <person name="Ma L."/>
            <person name="Shen B."/>
            <person name="Zhu C."/>
        </authorList>
    </citation>
    <scope>NUCLEOTIDE SEQUENCE [LARGE SCALE GENOMIC DNA]</scope>
</reference>
<feature type="region of interest" description="Disordered" evidence="1">
    <location>
        <begin position="50"/>
        <end position="115"/>
    </location>
</feature>
<feature type="compositionally biased region" description="Basic and acidic residues" evidence="1">
    <location>
        <begin position="103"/>
        <end position="115"/>
    </location>
</feature>
<dbReference type="EMBL" id="KE525421">
    <property type="protein sequence ID" value="KFB53737.1"/>
    <property type="molecule type" value="Genomic_DNA"/>
</dbReference>
<feature type="region of interest" description="Disordered" evidence="1">
    <location>
        <begin position="191"/>
        <end position="223"/>
    </location>
</feature>
<evidence type="ECO:0000313" key="4">
    <source>
        <dbReference type="Proteomes" id="UP000030765"/>
    </source>
</evidence>
<dbReference type="EnsemblMetazoa" id="ASIC022116-RA">
    <property type="protein sequence ID" value="ASIC022116-PA"/>
    <property type="gene ID" value="ASIC022116"/>
</dbReference>
<organism evidence="2">
    <name type="scientific">Anopheles sinensis</name>
    <name type="common">Mosquito</name>
    <dbReference type="NCBI Taxonomy" id="74873"/>
    <lineage>
        <taxon>Eukaryota</taxon>
        <taxon>Metazoa</taxon>
        <taxon>Ecdysozoa</taxon>
        <taxon>Arthropoda</taxon>
        <taxon>Hexapoda</taxon>
        <taxon>Insecta</taxon>
        <taxon>Pterygota</taxon>
        <taxon>Neoptera</taxon>
        <taxon>Endopterygota</taxon>
        <taxon>Diptera</taxon>
        <taxon>Nematocera</taxon>
        <taxon>Culicoidea</taxon>
        <taxon>Culicidae</taxon>
        <taxon>Anophelinae</taxon>
        <taxon>Anopheles</taxon>
    </lineage>
</organism>
<gene>
    <name evidence="2" type="ORF">ZHAS_00022116</name>
</gene>
<evidence type="ECO:0000256" key="1">
    <source>
        <dbReference type="SAM" id="MobiDB-lite"/>
    </source>
</evidence>
<accession>A0A084WU43</accession>
<feature type="compositionally biased region" description="Acidic residues" evidence="1">
    <location>
        <begin position="193"/>
        <end position="208"/>
    </location>
</feature>
<name>A0A084WU43_ANOSI</name>
<dbReference type="VEuPathDB" id="VectorBase:ASIC022116"/>
<dbReference type="Proteomes" id="UP000030765">
    <property type="component" value="Unassembled WGS sequence"/>
</dbReference>
<dbReference type="AlphaFoldDB" id="A0A084WU43"/>
<protein>
    <submittedName>
        <fullName evidence="2 3">Uncharacterized protein</fullName>
    </submittedName>
</protein>